<protein>
    <submittedName>
        <fullName evidence="4">Protein NETWORKED 4A</fullName>
    </submittedName>
</protein>
<evidence type="ECO:0000313" key="4">
    <source>
        <dbReference type="RefSeq" id="XP_021866586.2"/>
    </source>
</evidence>
<evidence type="ECO:0000313" key="3">
    <source>
        <dbReference type="Proteomes" id="UP000813463"/>
    </source>
</evidence>
<evidence type="ECO:0000256" key="1">
    <source>
        <dbReference type="SAM" id="Coils"/>
    </source>
</evidence>
<proteinExistence type="predicted"/>
<feature type="compositionally biased region" description="Polar residues" evidence="2">
    <location>
        <begin position="82"/>
        <end position="93"/>
    </location>
</feature>
<feature type="compositionally biased region" description="Polar residues" evidence="2">
    <location>
        <begin position="101"/>
        <end position="112"/>
    </location>
</feature>
<dbReference type="RefSeq" id="XP_021866586.2">
    <property type="nucleotide sequence ID" value="XM_022010894.2"/>
</dbReference>
<dbReference type="GO" id="GO:0005774">
    <property type="term" value="C:vacuolar membrane"/>
    <property type="evidence" value="ECO:0000318"/>
    <property type="project" value="GO_Central"/>
</dbReference>
<feature type="coiled-coil region" evidence="1">
    <location>
        <begin position="164"/>
        <end position="244"/>
    </location>
</feature>
<feature type="coiled-coil region" evidence="1">
    <location>
        <begin position="425"/>
        <end position="463"/>
    </location>
</feature>
<evidence type="ECO:0000256" key="2">
    <source>
        <dbReference type="SAM" id="MobiDB-lite"/>
    </source>
</evidence>
<feature type="compositionally biased region" description="Basic and acidic residues" evidence="2">
    <location>
        <begin position="24"/>
        <end position="45"/>
    </location>
</feature>
<dbReference type="GeneID" id="110805301"/>
<reference evidence="4" key="2">
    <citation type="submission" date="2025-08" db="UniProtKB">
        <authorList>
            <consortium name="RefSeq"/>
        </authorList>
    </citation>
    <scope>IDENTIFICATION</scope>
    <source>
        <tissue evidence="4">Leaf</tissue>
    </source>
</reference>
<dbReference type="KEGG" id="soe:110805301"/>
<reference evidence="3" key="1">
    <citation type="journal article" date="2021" name="Nat. Commun.">
        <title>Genomic analyses provide insights into spinach domestication and the genetic basis of agronomic traits.</title>
        <authorList>
            <person name="Cai X."/>
            <person name="Sun X."/>
            <person name="Xu C."/>
            <person name="Sun H."/>
            <person name="Wang X."/>
            <person name="Ge C."/>
            <person name="Zhang Z."/>
            <person name="Wang Q."/>
            <person name="Fei Z."/>
            <person name="Jiao C."/>
            <person name="Wang Q."/>
        </authorList>
    </citation>
    <scope>NUCLEOTIDE SEQUENCE [LARGE SCALE GENOMIC DNA]</scope>
    <source>
        <strain evidence="3">cv. Varoflay</strain>
    </source>
</reference>
<feature type="region of interest" description="Disordered" evidence="2">
    <location>
        <begin position="1"/>
        <end position="121"/>
    </location>
</feature>
<dbReference type="AlphaFoldDB" id="A0A9R0JEX3"/>
<feature type="coiled-coil region" evidence="1">
    <location>
        <begin position="284"/>
        <end position="382"/>
    </location>
</feature>
<dbReference type="Proteomes" id="UP000813463">
    <property type="component" value="Chromosome 1"/>
</dbReference>
<feature type="compositionally biased region" description="Polar residues" evidence="2">
    <location>
        <begin position="1"/>
        <end position="22"/>
    </location>
</feature>
<keyword evidence="3" id="KW-1185">Reference proteome</keyword>
<sequence>MAENQSPNLQQDDLSPEDNNILSKVDEKPEEATNKPAEETDKPEEATFGMLGSDIDEEYALLTPEQKLGSQKHDFPDYTPDTFLSSVSGSSDIYNKEGSETVWSSPSSSDAESGTYDLPTKNYSLQDANGDESLQPKVIDLEFDTDVVEEHHHIAIEEGREGMLEEKDVLYKELLEKVASYEVELKFTKKKLESSQEEIARLKYENLTLVEELGRTIEKLSISEENMEEMEKRLRNEFEEHQKQFQGQLDLANKSISLLQVELGSERRLVSELQDTINKTTNDLYNSAREVEELNLALQDAQKDFSKEKSQFQSDITCLKEQRDALELSNNLLEEQIKQHDVENIEAGKLQEARETGLLDEIKQLNESLDASKLKYDMLMAERDETFAKVQKLVAELNVCNTNMLQTEAHISKLTAEHTELIDESEKTQKLVEEFRLKITDQEKELEKQRTVIRDRAEEKREAIRQLCFSLEYYRNGYHELCQAFIKHRQPAVLAA</sequence>
<name>A0A9R0JEX3_SPIOL</name>
<organism evidence="3 4">
    <name type="scientific">Spinacia oleracea</name>
    <name type="common">Spinach</name>
    <dbReference type="NCBI Taxonomy" id="3562"/>
    <lineage>
        <taxon>Eukaryota</taxon>
        <taxon>Viridiplantae</taxon>
        <taxon>Streptophyta</taxon>
        <taxon>Embryophyta</taxon>
        <taxon>Tracheophyta</taxon>
        <taxon>Spermatophyta</taxon>
        <taxon>Magnoliopsida</taxon>
        <taxon>eudicotyledons</taxon>
        <taxon>Gunneridae</taxon>
        <taxon>Pentapetalae</taxon>
        <taxon>Caryophyllales</taxon>
        <taxon>Chenopodiaceae</taxon>
        <taxon>Chenopodioideae</taxon>
        <taxon>Anserineae</taxon>
        <taxon>Spinacia</taxon>
    </lineage>
</organism>
<keyword evidence="1" id="KW-0175">Coiled coil</keyword>
<accession>A0A9R0JEX3</accession>
<gene>
    <name evidence="4" type="primary">LOC110805301</name>
</gene>